<evidence type="ECO:0000256" key="2">
    <source>
        <dbReference type="SAM" id="Phobius"/>
    </source>
</evidence>
<sequence>MAPYPDSSTPTDASEPEVVQTAPAEDSALPGMKRGIAIGVACSVGILVIALLAFFAYRRRKQQATKARHSKLSPQEPVEMDAPGGFWPQEKAQHVQKVPIEADAHVVHELDGSCLPELPGHYEGQELANKKTPRTSYYAGDEDAFGAQMQHWNQWDAALNAVPQPTQEPTRNSSPYQELPPVRTTTNLSATPDMTFYSPSHNASFSVSPIAPSPLENAHFSPPSTGQTRQQRYYDQARGST</sequence>
<feature type="transmembrane region" description="Helical" evidence="2">
    <location>
        <begin position="36"/>
        <end position="57"/>
    </location>
</feature>
<accession>A0A9P4TNJ4</accession>
<evidence type="ECO:0000256" key="1">
    <source>
        <dbReference type="SAM" id="MobiDB-lite"/>
    </source>
</evidence>
<dbReference type="CDD" id="cd12087">
    <property type="entry name" value="TM_EGFR-like"/>
    <property type="match status" value="1"/>
</dbReference>
<feature type="region of interest" description="Disordered" evidence="1">
    <location>
        <begin position="1"/>
        <end position="26"/>
    </location>
</feature>
<keyword evidence="2" id="KW-1133">Transmembrane helix</keyword>
<keyword evidence="2" id="KW-0812">Transmembrane</keyword>
<dbReference type="EMBL" id="SWKU01000001">
    <property type="protein sequence ID" value="KAF3010887.1"/>
    <property type="molecule type" value="Genomic_DNA"/>
</dbReference>
<dbReference type="AlphaFoldDB" id="A0A9P4TNJ4"/>
<gene>
    <name evidence="3" type="ORF">E8E13_009664</name>
</gene>
<evidence type="ECO:0000313" key="4">
    <source>
        <dbReference type="Proteomes" id="UP000801428"/>
    </source>
</evidence>
<evidence type="ECO:0000313" key="3">
    <source>
        <dbReference type="EMBL" id="KAF3010887.1"/>
    </source>
</evidence>
<proteinExistence type="predicted"/>
<reference evidence="3" key="1">
    <citation type="submission" date="2019-04" db="EMBL/GenBank/DDBJ databases">
        <title>Sequencing of skin fungus with MAO and IRED activity.</title>
        <authorList>
            <person name="Marsaioli A.J."/>
            <person name="Bonatto J.M.C."/>
            <person name="Reis Junior O."/>
        </authorList>
    </citation>
    <scope>NUCLEOTIDE SEQUENCE</scope>
    <source>
        <strain evidence="3">30M1</strain>
    </source>
</reference>
<feature type="region of interest" description="Disordered" evidence="1">
    <location>
        <begin position="164"/>
        <end position="241"/>
    </location>
</feature>
<dbReference type="Proteomes" id="UP000801428">
    <property type="component" value="Unassembled WGS sequence"/>
</dbReference>
<feature type="compositionally biased region" description="Polar residues" evidence="1">
    <location>
        <begin position="183"/>
        <end position="207"/>
    </location>
</feature>
<keyword evidence="4" id="KW-1185">Reference proteome</keyword>
<feature type="compositionally biased region" description="Polar residues" evidence="1">
    <location>
        <begin position="164"/>
        <end position="176"/>
    </location>
</feature>
<keyword evidence="2" id="KW-0472">Membrane</keyword>
<feature type="compositionally biased region" description="Polar residues" evidence="1">
    <location>
        <begin position="222"/>
        <end position="241"/>
    </location>
</feature>
<comment type="caution">
    <text evidence="3">The sequence shown here is derived from an EMBL/GenBank/DDBJ whole genome shotgun (WGS) entry which is preliminary data.</text>
</comment>
<name>A0A9P4TNJ4_CURKU</name>
<protein>
    <submittedName>
        <fullName evidence="3">Uncharacterized protein</fullName>
    </submittedName>
</protein>
<dbReference type="OrthoDB" id="3798952at2759"/>
<organism evidence="3 4">
    <name type="scientific">Curvularia kusanoi</name>
    <name type="common">Cochliobolus kusanoi</name>
    <dbReference type="NCBI Taxonomy" id="90978"/>
    <lineage>
        <taxon>Eukaryota</taxon>
        <taxon>Fungi</taxon>
        <taxon>Dikarya</taxon>
        <taxon>Ascomycota</taxon>
        <taxon>Pezizomycotina</taxon>
        <taxon>Dothideomycetes</taxon>
        <taxon>Pleosporomycetidae</taxon>
        <taxon>Pleosporales</taxon>
        <taxon>Pleosporineae</taxon>
        <taxon>Pleosporaceae</taxon>
        <taxon>Curvularia</taxon>
    </lineage>
</organism>
<feature type="compositionally biased region" description="Polar residues" evidence="1">
    <location>
        <begin position="1"/>
        <end position="12"/>
    </location>
</feature>